<dbReference type="Gene3D" id="1.10.10.10">
    <property type="entry name" value="Winged helix-like DNA-binding domain superfamily/Winged helix DNA-binding domain"/>
    <property type="match status" value="1"/>
</dbReference>
<dbReference type="SUPFAM" id="SSF52540">
    <property type="entry name" value="P-loop containing nucleoside triphosphate hydrolases"/>
    <property type="match status" value="1"/>
</dbReference>
<dbReference type="Proteomes" id="UP001523369">
    <property type="component" value="Unassembled WGS sequence"/>
</dbReference>
<keyword evidence="2" id="KW-0805">Transcription regulation</keyword>
<dbReference type="InterPro" id="IPR036388">
    <property type="entry name" value="WH-like_DNA-bd_sf"/>
</dbReference>
<dbReference type="InterPro" id="IPR011990">
    <property type="entry name" value="TPR-like_helical_dom_sf"/>
</dbReference>
<protein>
    <submittedName>
        <fullName evidence="7">AAA family ATPase</fullName>
    </submittedName>
</protein>
<evidence type="ECO:0000256" key="3">
    <source>
        <dbReference type="ARBA" id="ARBA00023125"/>
    </source>
</evidence>
<accession>A0ABT1E632</accession>
<evidence type="ECO:0000256" key="5">
    <source>
        <dbReference type="PROSITE-ProRule" id="PRU01091"/>
    </source>
</evidence>
<dbReference type="EMBL" id="JAMYJR010000056">
    <property type="protein sequence ID" value="MCO8277271.1"/>
    <property type="molecule type" value="Genomic_DNA"/>
</dbReference>
<dbReference type="SMART" id="SM00862">
    <property type="entry name" value="Trans_reg_C"/>
    <property type="match status" value="1"/>
</dbReference>
<evidence type="ECO:0000313" key="8">
    <source>
        <dbReference type="Proteomes" id="UP001523369"/>
    </source>
</evidence>
<comment type="similarity">
    <text evidence="1">Belongs to the AfsR/DnrI/RedD regulatory family.</text>
</comment>
<dbReference type="InterPro" id="IPR051677">
    <property type="entry name" value="AfsR-DnrI-RedD_regulator"/>
</dbReference>
<feature type="DNA-binding region" description="OmpR/PhoB-type" evidence="5">
    <location>
        <begin position="1"/>
        <end position="91"/>
    </location>
</feature>
<proteinExistence type="inferred from homology"/>
<dbReference type="InterPro" id="IPR041664">
    <property type="entry name" value="AAA_16"/>
</dbReference>
<dbReference type="Pfam" id="PF13191">
    <property type="entry name" value="AAA_16"/>
    <property type="match status" value="1"/>
</dbReference>
<dbReference type="InterPro" id="IPR005158">
    <property type="entry name" value="BTAD"/>
</dbReference>
<evidence type="ECO:0000256" key="4">
    <source>
        <dbReference type="ARBA" id="ARBA00023163"/>
    </source>
</evidence>
<evidence type="ECO:0000259" key="6">
    <source>
        <dbReference type="PROSITE" id="PS51755"/>
    </source>
</evidence>
<dbReference type="InterPro" id="IPR027417">
    <property type="entry name" value="P-loop_NTPase"/>
</dbReference>
<dbReference type="SMART" id="SM01043">
    <property type="entry name" value="BTAD"/>
    <property type="match status" value="1"/>
</dbReference>
<feature type="domain" description="OmpR/PhoB-type" evidence="6">
    <location>
        <begin position="1"/>
        <end position="91"/>
    </location>
</feature>
<dbReference type="CDD" id="cd15831">
    <property type="entry name" value="BTAD"/>
    <property type="match status" value="1"/>
</dbReference>
<dbReference type="PANTHER" id="PTHR35807:SF1">
    <property type="entry name" value="TRANSCRIPTIONAL REGULATOR REDD"/>
    <property type="match status" value="1"/>
</dbReference>
<dbReference type="Pfam" id="PF03704">
    <property type="entry name" value="BTAD"/>
    <property type="match status" value="1"/>
</dbReference>
<dbReference type="PROSITE" id="PS51755">
    <property type="entry name" value="OMPR_PHOB"/>
    <property type="match status" value="1"/>
</dbReference>
<name>A0ABT1E632_9ACTN</name>
<dbReference type="Gene3D" id="1.25.40.10">
    <property type="entry name" value="Tetratricopeptide repeat domain"/>
    <property type="match status" value="2"/>
</dbReference>
<comment type="caution">
    <text evidence="7">The sequence shown here is derived from an EMBL/GenBank/DDBJ whole genome shotgun (WGS) entry which is preliminary data.</text>
</comment>
<sequence>MRVVLLGPVGAEAGGEALRLGGLKQRAVFALLALNARRVVPLDRFVDELWPREPPARATLGLQSYVSRLRRLLAADGPHLLTRPPGWMLDLDPAHVDVNRFEQLLTDARRAGDPRALLAEALGLWRGDALADLQAVPFARAEAARLAELRLAAEEFALEAALLAGDAEAVVAAGGRFVTANPFRERGWRALALGLYRTGRQSDALAVLARLRRGLAEELGLDPADDTRELEAGILRHDPALTVVPAPAVVELSDPPEADAADSLLGRAAALAVVDQARAAAGRGRGALLVLEASAGAGKTTLLQAVAERVVAAGGSVVHGSGVGTGAMPALWPWVTIVREVAERLPDGAPGEAAGHALELMVAGGPAGGSPTRLFRGVVDLLLAAHRVAPLLVVLDDLQWVDPDSRTLLALAVDQLIDHGVLFAVAVRSGEPGAEAVVAALRRDAVVRLPLPGLGVDDIAEVVRRVSGQVPGPGVAEALHRRTEGNPFFVGELARLLASEQRLDPDAVGEALPAGVEEVLRRRLERLPQPTVALLTVAALAGRPIDVETLAAVTGLDADAVLDAGESALLAELLVEQGPGFALRHDLVRQTLERGVFQARRVRLHARLAEAVRARGVLAAPDVVAVARHLALAEPVTGAAAVPFLAAAADDAVTRNAYREAERLLEQALALAERAVDAQLVQSVRGRLAVVRVWSGGARPATGDGGGEPDLIESIAGWVNALVTRGVSGRYGEVVAIAERALATDLDPAARAAAHFVAGWGQTVRGQLDEAAEHLRAAAEHEIGVPAIQIAVPAYTAIVAHCRGDDPAADRAVRLAHDRAAGDATLTMETDLYAAWLHAMRGDADACHRRATACADHEDSLFGAHARVLVAWAEAMRGDPAAPGRADEAYQRVAASGVLLFLPFYLLLRAEAHRRVGDAGRAAELVAEAATRSAVLGDVCRVPRLTANGVQGSRKP</sequence>
<dbReference type="InterPro" id="IPR016032">
    <property type="entry name" value="Sig_transdc_resp-reg_C-effctor"/>
</dbReference>
<keyword evidence="4" id="KW-0804">Transcription</keyword>
<organism evidence="7 8">
    <name type="scientific">Paractinoplanes aksuensis</name>
    <dbReference type="NCBI Taxonomy" id="2939490"/>
    <lineage>
        <taxon>Bacteria</taxon>
        <taxon>Bacillati</taxon>
        <taxon>Actinomycetota</taxon>
        <taxon>Actinomycetes</taxon>
        <taxon>Micromonosporales</taxon>
        <taxon>Micromonosporaceae</taxon>
        <taxon>Paractinoplanes</taxon>
    </lineage>
</organism>
<evidence type="ECO:0000256" key="1">
    <source>
        <dbReference type="ARBA" id="ARBA00005820"/>
    </source>
</evidence>
<reference evidence="7 8" key="1">
    <citation type="submission" date="2022-06" db="EMBL/GenBank/DDBJ databases">
        <title>New Species of the Genus Actinoplanes, ActinopZanes ferrugineus.</title>
        <authorList>
            <person name="Ding P."/>
        </authorList>
    </citation>
    <scope>NUCLEOTIDE SEQUENCE [LARGE SCALE GENOMIC DNA]</scope>
    <source>
        <strain evidence="7 8">TRM88003</strain>
    </source>
</reference>
<gene>
    <name evidence="7" type="ORF">M1L60_42515</name>
</gene>
<keyword evidence="3 5" id="KW-0238">DNA-binding</keyword>
<evidence type="ECO:0000313" key="7">
    <source>
        <dbReference type="EMBL" id="MCO8277271.1"/>
    </source>
</evidence>
<dbReference type="SUPFAM" id="SSF46894">
    <property type="entry name" value="C-terminal effector domain of the bipartite response regulators"/>
    <property type="match status" value="1"/>
</dbReference>
<dbReference type="RefSeq" id="WP_253243290.1">
    <property type="nucleotide sequence ID" value="NZ_JAMYJR010000056.1"/>
</dbReference>
<dbReference type="InterPro" id="IPR001867">
    <property type="entry name" value="OmpR/PhoB-type_DNA-bd"/>
</dbReference>
<dbReference type="PANTHER" id="PTHR35807">
    <property type="entry name" value="TRANSCRIPTIONAL REGULATOR REDD-RELATED"/>
    <property type="match status" value="1"/>
</dbReference>
<evidence type="ECO:0000256" key="2">
    <source>
        <dbReference type="ARBA" id="ARBA00023015"/>
    </source>
</evidence>
<keyword evidence="8" id="KW-1185">Reference proteome</keyword>
<dbReference type="SUPFAM" id="SSF48452">
    <property type="entry name" value="TPR-like"/>
    <property type="match status" value="1"/>
</dbReference>